<protein>
    <recommendedName>
        <fullName evidence="4">DUF1707 domain-containing protein</fullName>
    </recommendedName>
</protein>
<name>A0ABQ3S0A4_9ACTN</name>
<reference evidence="3" key="1">
    <citation type="submission" date="2023-07" db="EMBL/GenBank/DDBJ databases">
        <title>Whole genome shotgun sequence of Streptomyces cacaoi subsp. asoensis NBRC 13813.</title>
        <authorList>
            <person name="Komaki H."/>
            <person name="Tamura T."/>
        </authorList>
    </citation>
    <scope>NUCLEOTIDE SEQUENCE [LARGE SCALE GENOMIC DNA]</scope>
    <source>
        <strain evidence="3">NBRC 13813</strain>
    </source>
</reference>
<sequence>MSEQFEPSERDPAAERLRRAGYSEADLQREVTALEEKSATAARIFDLRRIIGGLFVVYGVIVTIAGLTDSDAEIDKAQGININLWTGLGMLALGLFFLAWLKLRPAAPVTPTLPPEAVEGQPGDAPRGG</sequence>
<dbReference type="GeneID" id="91471058"/>
<keyword evidence="1" id="KW-0812">Transmembrane</keyword>
<keyword evidence="3" id="KW-1185">Reference proteome</keyword>
<dbReference type="RefSeq" id="WP_189920781.1">
    <property type="nucleotide sequence ID" value="NZ_BMSI01000004.1"/>
</dbReference>
<evidence type="ECO:0008006" key="4">
    <source>
        <dbReference type="Google" id="ProtNLM"/>
    </source>
</evidence>
<evidence type="ECO:0000256" key="1">
    <source>
        <dbReference type="SAM" id="Phobius"/>
    </source>
</evidence>
<organism evidence="2 3">
    <name type="scientific">Streptomyces asoensis</name>
    <dbReference type="NCBI Taxonomy" id="249586"/>
    <lineage>
        <taxon>Bacteria</taxon>
        <taxon>Bacillati</taxon>
        <taxon>Actinomycetota</taxon>
        <taxon>Actinomycetes</taxon>
        <taxon>Kitasatosporales</taxon>
        <taxon>Streptomycetaceae</taxon>
        <taxon>Streptomyces</taxon>
    </lineage>
</organism>
<dbReference type="EMBL" id="BNEB01000003">
    <property type="protein sequence ID" value="GHI61528.1"/>
    <property type="molecule type" value="Genomic_DNA"/>
</dbReference>
<feature type="transmembrane region" description="Helical" evidence="1">
    <location>
        <begin position="80"/>
        <end position="101"/>
    </location>
</feature>
<keyword evidence="1" id="KW-0472">Membrane</keyword>
<evidence type="ECO:0000313" key="3">
    <source>
        <dbReference type="Proteomes" id="UP000649259"/>
    </source>
</evidence>
<gene>
    <name evidence="2" type="ORF">Saso_31780</name>
</gene>
<keyword evidence="1" id="KW-1133">Transmembrane helix</keyword>
<evidence type="ECO:0000313" key="2">
    <source>
        <dbReference type="EMBL" id="GHI61528.1"/>
    </source>
</evidence>
<dbReference type="Proteomes" id="UP000649259">
    <property type="component" value="Unassembled WGS sequence"/>
</dbReference>
<comment type="caution">
    <text evidence="2">The sequence shown here is derived from an EMBL/GenBank/DDBJ whole genome shotgun (WGS) entry which is preliminary data.</text>
</comment>
<accession>A0ABQ3S0A4</accession>
<proteinExistence type="predicted"/>
<feature type="transmembrane region" description="Helical" evidence="1">
    <location>
        <begin position="50"/>
        <end position="68"/>
    </location>
</feature>